<dbReference type="AlphaFoldDB" id="A0A259U0S2"/>
<keyword evidence="2" id="KW-1185">Reference proteome</keyword>
<dbReference type="PANTHER" id="PTHR36978">
    <property type="entry name" value="P-LOOP CONTAINING NUCLEOTIDE TRIPHOSPHATE HYDROLASE"/>
    <property type="match status" value="1"/>
</dbReference>
<dbReference type="EMBL" id="MQWB01000001">
    <property type="protein sequence ID" value="OZC03424.1"/>
    <property type="molecule type" value="Genomic_DNA"/>
</dbReference>
<evidence type="ECO:0008006" key="3">
    <source>
        <dbReference type="Google" id="ProtNLM"/>
    </source>
</evidence>
<evidence type="ECO:0000313" key="2">
    <source>
        <dbReference type="Proteomes" id="UP000216446"/>
    </source>
</evidence>
<comment type="caution">
    <text evidence="1">The sequence shown here is derived from an EMBL/GenBank/DDBJ whole genome shotgun (WGS) entry which is preliminary data.</text>
</comment>
<organism evidence="1 2">
    <name type="scientific">Rubricoccus marinus</name>
    <dbReference type="NCBI Taxonomy" id="716817"/>
    <lineage>
        <taxon>Bacteria</taxon>
        <taxon>Pseudomonadati</taxon>
        <taxon>Rhodothermota</taxon>
        <taxon>Rhodothermia</taxon>
        <taxon>Rhodothermales</taxon>
        <taxon>Rubricoccaceae</taxon>
        <taxon>Rubricoccus</taxon>
    </lineage>
</organism>
<dbReference type="Proteomes" id="UP000216446">
    <property type="component" value="Unassembled WGS sequence"/>
</dbReference>
<sequence length="166" mass="19614">MFELYSSGEMDRLLFEVDKFDFAKDYPWALMYKELDERFPDSKFILTTRKSGDIWYDSLRRHAKLKGKDMSLSVRGLVGEGSGKKDYIEMYENHNQEVRDYFRGRDNFAEMCWENGHGWGEICTYLGLAIPLEDFPHSNPSPNLAKRYYLKARRPIRALIKKYTGL</sequence>
<protein>
    <recommendedName>
        <fullName evidence="3">Sulfotransferase family protein</fullName>
    </recommendedName>
</protein>
<dbReference type="Pfam" id="PF17784">
    <property type="entry name" value="Sulfotransfer_4"/>
    <property type="match status" value="2"/>
</dbReference>
<name>A0A259U0S2_9BACT</name>
<accession>A0A259U0S2</accession>
<dbReference type="PANTHER" id="PTHR36978:SF4">
    <property type="entry name" value="P-LOOP CONTAINING NUCLEOSIDE TRIPHOSPHATE HYDROLASE PROTEIN"/>
    <property type="match status" value="1"/>
</dbReference>
<dbReference type="InterPro" id="IPR040632">
    <property type="entry name" value="Sulfotransfer_4"/>
</dbReference>
<evidence type="ECO:0000313" key="1">
    <source>
        <dbReference type="EMBL" id="OZC03424.1"/>
    </source>
</evidence>
<gene>
    <name evidence="1" type="ORF">BSZ36_10795</name>
</gene>
<dbReference type="InterPro" id="IPR027417">
    <property type="entry name" value="P-loop_NTPase"/>
</dbReference>
<dbReference type="SUPFAM" id="SSF52540">
    <property type="entry name" value="P-loop containing nucleoside triphosphate hydrolases"/>
    <property type="match status" value="1"/>
</dbReference>
<reference evidence="1 2" key="1">
    <citation type="submission" date="2016-11" db="EMBL/GenBank/DDBJ databases">
        <title>Study of marine rhodopsin-containing bacteria.</title>
        <authorList>
            <person name="Yoshizawa S."/>
            <person name="Kumagai Y."/>
            <person name="Kogure K."/>
        </authorList>
    </citation>
    <scope>NUCLEOTIDE SEQUENCE [LARGE SCALE GENOMIC DNA]</scope>
    <source>
        <strain evidence="1 2">SG-29</strain>
    </source>
</reference>
<dbReference type="InParanoid" id="A0A259U0S2"/>
<proteinExistence type="predicted"/>
<dbReference type="Gene3D" id="3.40.50.300">
    <property type="entry name" value="P-loop containing nucleotide triphosphate hydrolases"/>
    <property type="match status" value="1"/>
</dbReference>